<dbReference type="HOGENOM" id="CLU_1677499_0_0_1"/>
<accession>A0A074X6T2</accession>
<gene>
    <name evidence="1" type="ORF">M438DRAFT_348192</name>
</gene>
<dbReference type="Proteomes" id="UP000030706">
    <property type="component" value="Unassembled WGS sequence"/>
</dbReference>
<dbReference type="AlphaFoldDB" id="A0A074X6T2"/>
<protein>
    <submittedName>
        <fullName evidence="1">Uncharacterized protein</fullName>
    </submittedName>
</protein>
<sequence length="157" mass="17216">MSFLVEVNGGAGHKWQAPAGKAAPGQPWTCAQRVAVGSREAIHQCREWSCAMSATVQCCRLVEGRESVANIERARVAEIKDFPTSHLLCLLVPASFGAGGSSRCLRQPRTRTRTLPPFLRTLPSFSINNSTNLTFRPSFCSQEFSAQLDSQATVEYR</sequence>
<organism evidence="1 2">
    <name type="scientific">Aureobasidium pullulans EXF-150</name>
    <dbReference type="NCBI Taxonomy" id="1043002"/>
    <lineage>
        <taxon>Eukaryota</taxon>
        <taxon>Fungi</taxon>
        <taxon>Dikarya</taxon>
        <taxon>Ascomycota</taxon>
        <taxon>Pezizomycotina</taxon>
        <taxon>Dothideomycetes</taxon>
        <taxon>Dothideomycetidae</taxon>
        <taxon>Dothideales</taxon>
        <taxon>Saccotheciaceae</taxon>
        <taxon>Aureobasidium</taxon>
    </lineage>
</organism>
<proteinExistence type="predicted"/>
<dbReference type="RefSeq" id="XP_029757280.1">
    <property type="nucleotide sequence ID" value="XM_029906083.1"/>
</dbReference>
<name>A0A074X6T2_AURPU</name>
<evidence type="ECO:0000313" key="1">
    <source>
        <dbReference type="EMBL" id="KEQ81093.1"/>
    </source>
</evidence>
<evidence type="ECO:0000313" key="2">
    <source>
        <dbReference type="Proteomes" id="UP000030706"/>
    </source>
</evidence>
<keyword evidence="2" id="KW-1185">Reference proteome</keyword>
<dbReference type="EMBL" id="KL584993">
    <property type="protein sequence ID" value="KEQ81093.1"/>
    <property type="molecule type" value="Genomic_DNA"/>
</dbReference>
<reference evidence="1 2" key="1">
    <citation type="journal article" date="2014" name="BMC Genomics">
        <title>Genome sequencing of four Aureobasidium pullulans varieties: biotechnological potential, stress tolerance, and description of new species.</title>
        <authorList>
            <person name="Gostin Ar C."/>
            <person name="Ohm R.A."/>
            <person name="Kogej T."/>
            <person name="Sonjak S."/>
            <person name="Turk M."/>
            <person name="Zajc J."/>
            <person name="Zalar P."/>
            <person name="Grube M."/>
            <person name="Sun H."/>
            <person name="Han J."/>
            <person name="Sharma A."/>
            <person name="Chiniquy J."/>
            <person name="Ngan C.Y."/>
            <person name="Lipzen A."/>
            <person name="Barry K."/>
            <person name="Grigoriev I.V."/>
            <person name="Gunde-Cimerman N."/>
        </authorList>
    </citation>
    <scope>NUCLEOTIDE SEQUENCE [LARGE SCALE GENOMIC DNA]</scope>
    <source>
        <strain evidence="1 2">EXF-150</strain>
    </source>
</reference>
<dbReference type="GeneID" id="40748389"/>